<dbReference type="PROSITE" id="PS51109">
    <property type="entry name" value="G5"/>
    <property type="match status" value="1"/>
</dbReference>
<dbReference type="PANTHER" id="PTHR39160:SF4">
    <property type="entry name" value="RESUSCITATION-PROMOTING FACTOR RPFB"/>
    <property type="match status" value="1"/>
</dbReference>
<comment type="caution">
    <text evidence="5">The sequence shown here is derived from an EMBL/GenBank/DDBJ whole genome shotgun (WGS) entry which is preliminary data.</text>
</comment>
<keyword evidence="2" id="KW-0732">Signal</keyword>
<dbReference type="RefSeq" id="WP_281348950.1">
    <property type="nucleotide sequence ID" value="NZ_BAABFX010000020.1"/>
</dbReference>
<dbReference type="SUPFAM" id="SSF53955">
    <property type="entry name" value="Lysozyme-like"/>
    <property type="match status" value="1"/>
</dbReference>
<dbReference type="InterPro" id="IPR023346">
    <property type="entry name" value="Lysozyme-like_dom_sf"/>
</dbReference>
<dbReference type="Gene3D" id="1.10.530.10">
    <property type="match status" value="1"/>
</dbReference>
<dbReference type="InterPro" id="IPR007137">
    <property type="entry name" value="DUF348"/>
</dbReference>
<reference evidence="6" key="1">
    <citation type="journal article" date="2019" name="Int. J. Syst. Evol. Microbiol.">
        <title>The Global Catalogue of Microorganisms (GCM) 10K type strain sequencing project: providing services to taxonomists for standard genome sequencing and annotation.</title>
        <authorList>
            <consortium name="The Broad Institute Genomics Platform"/>
            <consortium name="The Broad Institute Genome Sequencing Center for Infectious Disease"/>
            <person name="Wu L."/>
            <person name="Ma J."/>
        </authorList>
    </citation>
    <scope>NUCLEOTIDE SEQUENCE [LARGE SCALE GENOMIC DNA]</scope>
    <source>
        <strain evidence="6">JCM 17738</strain>
    </source>
</reference>
<gene>
    <name evidence="5" type="ORF">GCM10023153_11850</name>
</gene>
<evidence type="ECO:0000256" key="2">
    <source>
        <dbReference type="ARBA" id="ARBA00022729"/>
    </source>
</evidence>
<dbReference type="InterPro" id="IPR010618">
    <property type="entry name" value="RPF"/>
</dbReference>
<evidence type="ECO:0000259" key="4">
    <source>
        <dbReference type="PROSITE" id="PS51109"/>
    </source>
</evidence>
<evidence type="ECO:0000313" key="5">
    <source>
        <dbReference type="EMBL" id="GAA4392657.1"/>
    </source>
</evidence>
<dbReference type="Gene3D" id="2.20.230.10">
    <property type="entry name" value="Resuscitation-promoting factor rpfb"/>
    <property type="match status" value="1"/>
</dbReference>
<proteinExistence type="inferred from homology"/>
<protein>
    <submittedName>
        <fullName evidence="5">Resuscitation-promoting factor</fullName>
    </submittedName>
</protein>
<dbReference type="SMART" id="SM01208">
    <property type="entry name" value="G5"/>
    <property type="match status" value="1"/>
</dbReference>
<accession>A0ABP8JL55</accession>
<dbReference type="InterPro" id="IPR011098">
    <property type="entry name" value="G5_dom"/>
</dbReference>
<dbReference type="PANTHER" id="PTHR39160">
    <property type="entry name" value="CELL WALL-BINDING PROTEIN YOCH"/>
    <property type="match status" value="1"/>
</dbReference>
<keyword evidence="3" id="KW-0378">Hydrolase</keyword>
<organism evidence="5 6">
    <name type="scientific">Ornithinibacter aureus</name>
    <dbReference type="NCBI Taxonomy" id="622664"/>
    <lineage>
        <taxon>Bacteria</taxon>
        <taxon>Bacillati</taxon>
        <taxon>Actinomycetota</taxon>
        <taxon>Actinomycetes</taxon>
        <taxon>Micrococcales</taxon>
        <taxon>Intrasporangiaceae</taxon>
        <taxon>Ornithinibacter</taxon>
    </lineage>
</organism>
<feature type="domain" description="G5" evidence="4">
    <location>
        <begin position="198"/>
        <end position="278"/>
    </location>
</feature>
<sequence>MLFTRPLRHVAQGVAALVIAGGAVGIAHADKAVEVTVDGQPTSVHVFGSTVADVLAKQDITVGPHDDVVPSLDTPVSDGDRISVRYGRLLTVTVDGETTERWTTATTVDGALTDLNIRAEGAALTASRSQSLGRDGLTLAVTTPKNVTVVADGKTRKVTTTSQTVFGVLAELDVAKRAADVVSPVMPTSVEDGMKITLKRVDVKTETAKKAIAFTTTKQKDSSLYKGQTKVVTKGKKGSKTVVSQVTFVDGKKTSTKVVKSTVTAKPVAAVVKVGTKARPAATTSTGGSGGGSTSGAGINTARSAMWDRIAQCESGGRWNINTGNGYYGGLQFATASWLAMGGDDFAPRADLASRAEQITIANRYYARAGLSPWGCAHAA</sequence>
<dbReference type="Pfam" id="PF06737">
    <property type="entry name" value="Transglycosylas"/>
    <property type="match status" value="1"/>
</dbReference>
<dbReference type="Pfam" id="PF07501">
    <property type="entry name" value="G5"/>
    <property type="match status" value="1"/>
</dbReference>
<keyword evidence="6" id="KW-1185">Reference proteome</keyword>
<dbReference type="InterPro" id="IPR051933">
    <property type="entry name" value="Resuscitation_pf_RpfB"/>
</dbReference>
<comment type="similarity">
    <text evidence="1">Belongs to the transglycosylase family. Rpf subfamily.</text>
</comment>
<dbReference type="EMBL" id="BAABFX010000020">
    <property type="protein sequence ID" value="GAA4392657.1"/>
    <property type="molecule type" value="Genomic_DNA"/>
</dbReference>
<name>A0ABP8JL55_9MICO</name>
<evidence type="ECO:0000256" key="3">
    <source>
        <dbReference type="ARBA" id="ARBA00022801"/>
    </source>
</evidence>
<dbReference type="CDD" id="cd13925">
    <property type="entry name" value="RPF"/>
    <property type="match status" value="1"/>
</dbReference>
<evidence type="ECO:0000313" key="6">
    <source>
        <dbReference type="Proteomes" id="UP001500390"/>
    </source>
</evidence>
<dbReference type="Proteomes" id="UP001500390">
    <property type="component" value="Unassembled WGS sequence"/>
</dbReference>
<dbReference type="Pfam" id="PF03990">
    <property type="entry name" value="DUF348"/>
    <property type="match status" value="3"/>
</dbReference>
<evidence type="ECO:0000256" key="1">
    <source>
        <dbReference type="ARBA" id="ARBA00010830"/>
    </source>
</evidence>